<organism evidence="2 3">
    <name type="scientific">Vibrio rumoiensis 1S-45</name>
    <dbReference type="NCBI Taxonomy" id="1188252"/>
    <lineage>
        <taxon>Bacteria</taxon>
        <taxon>Pseudomonadati</taxon>
        <taxon>Pseudomonadota</taxon>
        <taxon>Gammaproteobacteria</taxon>
        <taxon>Vibrionales</taxon>
        <taxon>Vibrionaceae</taxon>
        <taxon>Vibrio</taxon>
    </lineage>
</organism>
<sequence>MKHDQGARHKLNDYVGIFVFNSVDSNDIRCNLDKGFHASRGLFLLIIDPYFDPTVIPMHIYSLILIMFPVKVIHCIGNMIKGICIKYL</sequence>
<dbReference type="Proteomes" id="UP000094070">
    <property type="component" value="Unassembled WGS sequence"/>
</dbReference>
<comment type="caution">
    <text evidence="2">The sequence shown here is derived from an EMBL/GenBank/DDBJ whole genome shotgun (WGS) entry which is preliminary data.</text>
</comment>
<keyword evidence="1" id="KW-1133">Transmembrane helix</keyword>
<evidence type="ECO:0000313" key="3">
    <source>
        <dbReference type="Proteomes" id="UP000094070"/>
    </source>
</evidence>
<evidence type="ECO:0000313" key="2">
    <source>
        <dbReference type="EMBL" id="OEF28152.1"/>
    </source>
</evidence>
<feature type="transmembrane region" description="Helical" evidence="1">
    <location>
        <begin position="60"/>
        <end position="80"/>
    </location>
</feature>
<protein>
    <submittedName>
        <fullName evidence="2">Uncharacterized protein</fullName>
    </submittedName>
</protein>
<keyword evidence="3" id="KW-1185">Reference proteome</keyword>
<evidence type="ECO:0000256" key="1">
    <source>
        <dbReference type="SAM" id="Phobius"/>
    </source>
</evidence>
<accession>A0A1E5E4V0</accession>
<dbReference type="EMBL" id="AJYK02000024">
    <property type="protein sequence ID" value="OEF28152.1"/>
    <property type="molecule type" value="Genomic_DNA"/>
</dbReference>
<gene>
    <name evidence="2" type="ORF">A1QC_05790</name>
</gene>
<dbReference type="AlphaFoldDB" id="A0A1E5E4V0"/>
<keyword evidence="1" id="KW-0472">Membrane</keyword>
<reference evidence="2 3" key="1">
    <citation type="journal article" date="2012" name="Science">
        <title>Ecological populations of bacteria act as socially cohesive units of antibiotic production and resistance.</title>
        <authorList>
            <person name="Cordero O.X."/>
            <person name="Wildschutte H."/>
            <person name="Kirkup B."/>
            <person name="Proehl S."/>
            <person name="Ngo L."/>
            <person name="Hussain F."/>
            <person name="Le Roux F."/>
            <person name="Mincer T."/>
            <person name="Polz M.F."/>
        </authorList>
    </citation>
    <scope>NUCLEOTIDE SEQUENCE [LARGE SCALE GENOMIC DNA]</scope>
    <source>
        <strain evidence="2 3">1S-45</strain>
    </source>
</reference>
<proteinExistence type="predicted"/>
<keyword evidence="1" id="KW-0812">Transmembrane</keyword>
<name>A0A1E5E4V0_9VIBR</name>